<protein>
    <submittedName>
        <fullName evidence="2">Uncharacterized protein</fullName>
    </submittedName>
</protein>
<comment type="caution">
    <text evidence="2">The sequence shown here is derived from an EMBL/GenBank/DDBJ whole genome shotgun (WGS) entry which is preliminary data.</text>
</comment>
<evidence type="ECO:0000313" key="3">
    <source>
        <dbReference type="Proteomes" id="UP000784294"/>
    </source>
</evidence>
<proteinExistence type="predicted"/>
<dbReference type="EMBL" id="CAAALY010008126">
    <property type="protein sequence ID" value="VEL10132.1"/>
    <property type="molecule type" value="Genomic_DNA"/>
</dbReference>
<name>A0A3S4ZRH1_9PLAT</name>
<gene>
    <name evidence="2" type="ORF">PXEA_LOCUS3572</name>
</gene>
<keyword evidence="3" id="KW-1185">Reference proteome</keyword>
<evidence type="ECO:0000313" key="2">
    <source>
        <dbReference type="EMBL" id="VEL10132.1"/>
    </source>
</evidence>
<accession>A0A3S4ZRH1</accession>
<feature type="compositionally biased region" description="Polar residues" evidence="1">
    <location>
        <begin position="219"/>
        <end position="236"/>
    </location>
</feature>
<evidence type="ECO:0000256" key="1">
    <source>
        <dbReference type="SAM" id="MobiDB-lite"/>
    </source>
</evidence>
<organism evidence="2 3">
    <name type="scientific">Protopolystoma xenopodis</name>
    <dbReference type="NCBI Taxonomy" id="117903"/>
    <lineage>
        <taxon>Eukaryota</taxon>
        <taxon>Metazoa</taxon>
        <taxon>Spiralia</taxon>
        <taxon>Lophotrochozoa</taxon>
        <taxon>Platyhelminthes</taxon>
        <taxon>Monogenea</taxon>
        <taxon>Polyopisthocotylea</taxon>
        <taxon>Polystomatidea</taxon>
        <taxon>Polystomatidae</taxon>
        <taxon>Protopolystoma</taxon>
    </lineage>
</organism>
<reference evidence="2" key="1">
    <citation type="submission" date="2018-11" db="EMBL/GenBank/DDBJ databases">
        <authorList>
            <consortium name="Pathogen Informatics"/>
        </authorList>
    </citation>
    <scope>NUCLEOTIDE SEQUENCE</scope>
</reference>
<sequence>MGFIDEKNLLVGVLEPITNRIREANERPKAFAKLQKTVNSTLALIDSFSFLAEKSQNLSFHLHLARLKLSELDAASLSSKNETINLNEIGEHTVDSKVNIAETKETKEKLEKNESQLPLTAPTQLEDNFFSIYVNTEDIDHALSVIGTIKAWQQDAEIRQANTALDRPPAIMSSEIQIKTNQVNTEYSYLVGRVNLWRNEYIRLSRELDAENAKLLQRQRSTDISEQDASSKTPTSDADGPELSEDKIPLLSKSLHKLLFLFFSFQKRQFFLSNLYIINWLPIYKYLKARIYTCVYMFIHVRVCANFMLTLFPR</sequence>
<dbReference type="Proteomes" id="UP000784294">
    <property type="component" value="Unassembled WGS sequence"/>
</dbReference>
<feature type="region of interest" description="Disordered" evidence="1">
    <location>
        <begin position="219"/>
        <end position="243"/>
    </location>
</feature>
<dbReference type="AlphaFoldDB" id="A0A3S4ZRH1"/>